<evidence type="ECO:0000313" key="1">
    <source>
        <dbReference type="EMBL" id="CAL8129064.1"/>
    </source>
</evidence>
<protein>
    <submittedName>
        <fullName evidence="1">Uncharacterized protein</fullName>
    </submittedName>
</protein>
<dbReference type="Proteomes" id="UP001642540">
    <property type="component" value="Unassembled WGS sequence"/>
</dbReference>
<reference evidence="1 2" key="1">
    <citation type="submission" date="2024-08" db="EMBL/GenBank/DDBJ databases">
        <authorList>
            <person name="Cucini C."/>
            <person name="Frati F."/>
        </authorList>
    </citation>
    <scope>NUCLEOTIDE SEQUENCE [LARGE SCALE GENOMIC DNA]</scope>
</reference>
<gene>
    <name evidence="1" type="ORF">ODALV1_LOCUS22825</name>
</gene>
<comment type="caution">
    <text evidence="1">The sequence shown here is derived from an EMBL/GenBank/DDBJ whole genome shotgun (WGS) entry which is preliminary data.</text>
</comment>
<sequence length="120" mass="14069">MNSEFFKLFTLFPYKVRSSKESPVQYEPKAEAVKRSRAKLNTEDGEVEEGGKKKVVWIEFYCDVICVSCELLEIPICQCQLESIKRKVVDVDLYKKYQETKRGERKIAYSKKWRRASTTG</sequence>
<keyword evidence="2" id="KW-1185">Reference proteome</keyword>
<proteinExistence type="predicted"/>
<dbReference type="EMBL" id="CAXLJM020000076">
    <property type="protein sequence ID" value="CAL8129064.1"/>
    <property type="molecule type" value="Genomic_DNA"/>
</dbReference>
<organism evidence="1 2">
    <name type="scientific">Orchesella dallaii</name>
    <dbReference type="NCBI Taxonomy" id="48710"/>
    <lineage>
        <taxon>Eukaryota</taxon>
        <taxon>Metazoa</taxon>
        <taxon>Ecdysozoa</taxon>
        <taxon>Arthropoda</taxon>
        <taxon>Hexapoda</taxon>
        <taxon>Collembola</taxon>
        <taxon>Entomobryomorpha</taxon>
        <taxon>Entomobryoidea</taxon>
        <taxon>Orchesellidae</taxon>
        <taxon>Orchesellinae</taxon>
        <taxon>Orchesella</taxon>
    </lineage>
</organism>
<name>A0ABP1RJ96_9HEXA</name>
<evidence type="ECO:0000313" key="2">
    <source>
        <dbReference type="Proteomes" id="UP001642540"/>
    </source>
</evidence>
<accession>A0ABP1RJ96</accession>